<name>A0A2I1G8J4_9GLOM</name>
<gene>
    <name evidence="4" type="ORF">RhiirA4_456855</name>
</gene>
<evidence type="ECO:0000313" key="4">
    <source>
        <dbReference type="EMBL" id="PKY42954.1"/>
    </source>
</evidence>
<dbReference type="VEuPathDB" id="FungiDB:RhiirA1_510557"/>
<dbReference type="Proteomes" id="UP000234323">
    <property type="component" value="Unassembled WGS sequence"/>
</dbReference>
<reference evidence="4 5" key="1">
    <citation type="submission" date="2015-10" db="EMBL/GenBank/DDBJ databases">
        <title>Genome analyses suggest a sexual origin of heterokaryosis in a supposedly ancient asexual fungus.</title>
        <authorList>
            <person name="Ropars J."/>
            <person name="Sedzielewska K."/>
            <person name="Noel J."/>
            <person name="Charron P."/>
            <person name="Farinelli L."/>
            <person name="Marton T."/>
            <person name="Kruger M."/>
            <person name="Pelin A."/>
            <person name="Brachmann A."/>
            <person name="Corradi N."/>
        </authorList>
    </citation>
    <scope>NUCLEOTIDE SEQUENCE [LARGE SCALE GENOMIC DNA]</scope>
    <source>
        <strain evidence="4 5">A4</strain>
    </source>
</reference>
<dbReference type="InterPro" id="IPR019734">
    <property type="entry name" value="TPR_rpt"/>
</dbReference>
<evidence type="ECO:0000256" key="2">
    <source>
        <dbReference type="ARBA" id="ARBA00022803"/>
    </source>
</evidence>
<dbReference type="VEuPathDB" id="FungiDB:RhiirFUN_023337"/>
<dbReference type="SUPFAM" id="SSF48452">
    <property type="entry name" value="TPR-like"/>
    <property type="match status" value="2"/>
</dbReference>
<dbReference type="PROSITE" id="PS50005">
    <property type="entry name" value="TPR"/>
    <property type="match status" value="4"/>
</dbReference>
<keyword evidence="1" id="KW-0677">Repeat</keyword>
<feature type="repeat" description="TPR" evidence="3">
    <location>
        <begin position="310"/>
        <end position="343"/>
    </location>
</feature>
<evidence type="ECO:0000256" key="1">
    <source>
        <dbReference type="ARBA" id="ARBA00022737"/>
    </source>
</evidence>
<dbReference type="InterPro" id="IPR050498">
    <property type="entry name" value="Ycf3"/>
</dbReference>
<dbReference type="Gene3D" id="1.25.40.10">
    <property type="entry name" value="Tetratricopeptide repeat domain"/>
    <property type="match status" value="3"/>
</dbReference>
<feature type="repeat" description="TPR" evidence="3">
    <location>
        <begin position="276"/>
        <end position="309"/>
    </location>
</feature>
<protein>
    <submittedName>
        <fullName evidence="4">TPR-like protein</fullName>
    </submittedName>
</protein>
<proteinExistence type="predicted"/>
<evidence type="ECO:0000313" key="5">
    <source>
        <dbReference type="Proteomes" id="UP000234323"/>
    </source>
</evidence>
<keyword evidence="5" id="KW-1185">Reference proteome</keyword>
<dbReference type="PANTHER" id="PTHR44858:SF1">
    <property type="entry name" value="UDP-N-ACETYLGLUCOSAMINE--PEPTIDE N-ACETYLGLUCOSAMINYLTRANSFERASE SPINDLY-RELATED"/>
    <property type="match status" value="1"/>
</dbReference>
<keyword evidence="2 3" id="KW-0802">TPR repeat</keyword>
<feature type="repeat" description="TPR" evidence="3">
    <location>
        <begin position="174"/>
        <end position="207"/>
    </location>
</feature>
<dbReference type="Pfam" id="PF13181">
    <property type="entry name" value="TPR_8"/>
    <property type="match status" value="2"/>
</dbReference>
<dbReference type="AlphaFoldDB" id="A0A2I1G8J4"/>
<dbReference type="InterPro" id="IPR011990">
    <property type="entry name" value="TPR-like_helical_dom_sf"/>
</dbReference>
<organism evidence="4 5">
    <name type="scientific">Rhizophagus irregularis</name>
    <dbReference type="NCBI Taxonomy" id="588596"/>
    <lineage>
        <taxon>Eukaryota</taxon>
        <taxon>Fungi</taxon>
        <taxon>Fungi incertae sedis</taxon>
        <taxon>Mucoromycota</taxon>
        <taxon>Glomeromycotina</taxon>
        <taxon>Glomeromycetes</taxon>
        <taxon>Glomerales</taxon>
        <taxon>Glomeraceae</taxon>
        <taxon>Rhizophagus</taxon>
    </lineage>
</organism>
<sequence length="651" mass="76966">MLYNYEMINRSGHILPTIELENSIQITNDQYDSDSNNLEVDLILTKKKKFMKAIKLNSTILTTIFPRVSKKQHPIYQSIIKELNGKYYQKAESLCKEYLKLFPRSYSVRCILAYIYRCLNNYKQAHLYLEKAIILKPKKPIAYLIFGEISFWQNDEIAISYLKKSLEYKVKSIVNLHIILGNSFFDKSYYDNALENYTIALKNDSSNNLCLKNCVYIYEKQEDYINCLEILDRLLIINKEDSLILCYYGEILCNMGKYYDAILSFTKANIIDPENIHILNKRAIAYFVLQEYDKALLDLDKVIQLDPLNNLAYYNKGLTYYSIGNIENAIASFKNCVELDFNDNLSKIQLYYMEYLQDKNISEDLKHEIIAKIDQIFVDNTDKSVSLIACKMIIDMFLIDPKEYLIKFSSYLLNYNEETSIFYLFQSKKYSNFWADCLSCLKWNDDLTKLGIVDPFSKFLYRKMGVYLISNFINLNNEFHQFQVNDTNSLSGQILSFENKAFSFNLPKLYIRYCRNCIIWKINVKKILSEDCFIKFIIKRVNMQYVLKFEDVSKLEGQGWIEYFFKMSILSEYMQPSIEVNGINMQVDYIRFIRFVDDESRKDGQIYFPKMGHLLPIHKICPNVPEAFKDKYFPRKEMENLLTLKDIVDNL</sequence>
<dbReference type="EMBL" id="LLXI01000226">
    <property type="protein sequence ID" value="PKY42954.1"/>
    <property type="molecule type" value="Genomic_DNA"/>
</dbReference>
<feature type="repeat" description="TPR" evidence="3">
    <location>
        <begin position="242"/>
        <end position="275"/>
    </location>
</feature>
<dbReference type="PANTHER" id="PTHR44858">
    <property type="entry name" value="TETRATRICOPEPTIDE REPEAT PROTEIN 6"/>
    <property type="match status" value="1"/>
</dbReference>
<evidence type="ECO:0000256" key="3">
    <source>
        <dbReference type="PROSITE-ProRule" id="PRU00339"/>
    </source>
</evidence>
<accession>A0A2I1G8J4</accession>
<dbReference type="VEuPathDB" id="FungiDB:FUN_021463"/>
<dbReference type="SMART" id="SM00028">
    <property type="entry name" value="TPR"/>
    <property type="match status" value="6"/>
</dbReference>
<comment type="caution">
    <text evidence="4">The sequence shown here is derived from an EMBL/GenBank/DDBJ whole genome shotgun (WGS) entry which is preliminary data.</text>
</comment>